<proteinExistence type="predicted"/>
<keyword evidence="1" id="KW-1185">Reference proteome</keyword>
<protein>
    <submittedName>
        <fullName evidence="2">Uncharacterized protein LOC112814329 isoform X3</fullName>
    </submittedName>
</protein>
<name>A0A3Q7PI71_CALUR</name>
<dbReference type="AlphaFoldDB" id="A0A3Q7PI71"/>
<evidence type="ECO:0000313" key="2">
    <source>
        <dbReference type="RefSeq" id="XP_025715611.1"/>
    </source>
</evidence>
<reference evidence="2" key="2">
    <citation type="submission" date="2025-08" db="UniProtKB">
        <authorList>
            <consortium name="RefSeq"/>
        </authorList>
    </citation>
    <scope>IDENTIFICATION</scope>
    <source>
        <tissue evidence="2">Blood</tissue>
    </source>
</reference>
<dbReference type="Proteomes" id="UP000286641">
    <property type="component" value="Unplaced"/>
</dbReference>
<evidence type="ECO:0000313" key="1">
    <source>
        <dbReference type="Proteomes" id="UP000286641"/>
    </source>
</evidence>
<sequence>MLSSSFVWEDRGAQGILPFTHCHPLLRILWAPDVLIWKKAWCRPQGSRTDGKVMAAVPGATNLLFGSWIYRLWQREKLERLFHFAGSDPSWRWSSTHAHFFLPRVENKPERG</sequence>
<accession>A0A3Q7PI71</accession>
<gene>
    <name evidence="2" type="primary">LOC112814329</name>
</gene>
<organism evidence="1 2">
    <name type="scientific">Callorhinus ursinus</name>
    <name type="common">Northern fur seal</name>
    <dbReference type="NCBI Taxonomy" id="34884"/>
    <lineage>
        <taxon>Eukaryota</taxon>
        <taxon>Metazoa</taxon>
        <taxon>Chordata</taxon>
        <taxon>Craniata</taxon>
        <taxon>Vertebrata</taxon>
        <taxon>Euteleostomi</taxon>
        <taxon>Mammalia</taxon>
        <taxon>Eutheria</taxon>
        <taxon>Laurasiatheria</taxon>
        <taxon>Carnivora</taxon>
        <taxon>Caniformia</taxon>
        <taxon>Pinnipedia</taxon>
        <taxon>Otariidae</taxon>
        <taxon>Callorhinus</taxon>
    </lineage>
</organism>
<dbReference type="RefSeq" id="XP_025715611.1">
    <property type="nucleotide sequence ID" value="XM_025859826.1"/>
</dbReference>
<reference key="1">
    <citation type="submission" date="2019-01" db="UniProtKB">
        <authorList>
            <consortium name="RefSeq"/>
        </authorList>
    </citation>
    <scope>IDENTIFICATION</scope>
</reference>